<dbReference type="SUPFAM" id="SSF49899">
    <property type="entry name" value="Concanavalin A-like lectins/glucanases"/>
    <property type="match status" value="1"/>
</dbReference>
<dbReference type="STRING" id="1314782.A0A165P544"/>
<dbReference type="InterPro" id="IPR013320">
    <property type="entry name" value="ConA-like_dom_sf"/>
</dbReference>
<evidence type="ECO:0000256" key="1">
    <source>
        <dbReference type="SAM" id="SignalP"/>
    </source>
</evidence>
<proteinExistence type="predicted"/>
<reference evidence="3 4" key="1">
    <citation type="journal article" date="2016" name="Mol. Biol. Evol.">
        <title>Comparative Genomics of Early-Diverging Mushroom-Forming Fungi Provides Insights into the Origins of Lignocellulose Decay Capabilities.</title>
        <authorList>
            <person name="Nagy L.G."/>
            <person name="Riley R."/>
            <person name="Tritt A."/>
            <person name="Adam C."/>
            <person name="Daum C."/>
            <person name="Floudas D."/>
            <person name="Sun H."/>
            <person name="Yadav J.S."/>
            <person name="Pangilinan J."/>
            <person name="Larsson K.H."/>
            <person name="Matsuura K."/>
            <person name="Barry K."/>
            <person name="Labutti K."/>
            <person name="Kuo R."/>
            <person name="Ohm R.A."/>
            <person name="Bhattacharya S.S."/>
            <person name="Shirouzu T."/>
            <person name="Yoshinaga Y."/>
            <person name="Martin F.M."/>
            <person name="Grigoriev I.V."/>
            <person name="Hibbett D.S."/>
        </authorList>
    </citation>
    <scope>NUCLEOTIDE SEQUENCE [LARGE SCALE GENOMIC DNA]</scope>
    <source>
        <strain evidence="3 4">HHB14362 ss-1</strain>
    </source>
</reference>
<dbReference type="GO" id="GO:0004553">
    <property type="term" value="F:hydrolase activity, hydrolyzing O-glycosyl compounds"/>
    <property type="evidence" value="ECO:0007669"/>
    <property type="project" value="InterPro"/>
</dbReference>
<keyword evidence="3" id="KW-0378">Hydrolase</keyword>
<protein>
    <submittedName>
        <fullName evidence="3">Glycoside hydrolase family 16 protein</fullName>
    </submittedName>
</protein>
<feature type="chain" id="PRO_5007863689" evidence="1">
    <location>
        <begin position="21"/>
        <end position="318"/>
    </location>
</feature>
<evidence type="ECO:0000259" key="2">
    <source>
        <dbReference type="PROSITE" id="PS51762"/>
    </source>
</evidence>
<gene>
    <name evidence="3" type="ORF">NEOLEDRAFT_1172483</name>
</gene>
<dbReference type="GO" id="GO:0009251">
    <property type="term" value="P:glucan catabolic process"/>
    <property type="evidence" value="ECO:0007669"/>
    <property type="project" value="TreeGrafter"/>
</dbReference>
<organism evidence="3 4">
    <name type="scientific">Neolentinus lepideus HHB14362 ss-1</name>
    <dbReference type="NCBI Taxonomy" id="1314782"/>
    <lineage>
        <taxon>Eukaryota</taxon>
        <taxon>Fungi</taxon>
        <taxon>Dikarya</taxon>
        <taxon>Basidiomycota</taxon>
        <taxon>Agaricomycotina</taxon>
        <taxon>Agaricomycetes</taxon>
        <taxon>Gloeophyllales</taxon>
        <taxon>Gloeophyllaceae</taxon>
        <taxon>Neolentinus</taxon>
    </lineage>
</organism>
<dbReference type="InterPro" id="IPR050546">
    <property type="entry name" value="Glycosyl_Hydrlase_16"/>
</dbReference>
<dbReference type="AlphaFoldDB" id="A0A165P544"/>
<dbReference type="Proteomes" id="UP000076761">
    <property type="component" value="Unassembled WGS sequence"/>
</dbReference>
<sequence>MAWTSVRLVLAIGVPVVVQAATYTLSDNIVGAAFNDFFQYEAIADPSHGRVNYVDQATAQRKNLTYAHDDTFILRADYTTYLSASGPGRDSVRLQSSKTYTTHVAVFDIRHMPQGCATWPAVWEVGADWPNEGEIDIIEGVNGAAPNQVTLHTGTGCSMPSARAQTGTTTTTSCASSNADDSGCGVRAAGDLKDASFGAGFNAGGGGWYALERTPSTLKIWFWPRSAGGVPGDVRGGGAVDTGAWGTPLALFPSSAQCDMESHLGPMSVIINLTFCGDWAGAAYAHDGCPGSCVDHVNTAPSAFASAYFDFAGVRIYE</sequence>
<evidence type="ECO:0000313" key="3">
    <source>
        <dbReference type="EMBL" id="KZT20534.1"/>
    </source>
</evidence>
<feature type="signal peptide" evidence="1">
    <location>
        <begin position="1"/>
        <end position="20"/>
    </location>
</feature>
<accession>A0A165P544</accession>
<keyword evidence="4" id="KW-1185">Reference proteome</keyword>
<dbReference type="PANTHER" id="PTHR10963">
    <property type="entry name" value="GLYCOSYL HYDROLASE-RELATED"/>
    <property type="match status" value="1"/>
</dbReference>
<keyword evidence="1" id="KW-0732">Signal</keyword>
<dbReference type="OrthoDB" id="192832at2759"/>
<dbReference type="EMBL" id="KV425619">
    <property type="protein sequence ID" value="KZT20534.1"/>
    <property type="molecule type" value="Genomic_DNA"/>
</dbReference>
<dbReference type="InParanoid" id="A0A165P544"/>
<dbReference type="Gene3D" id="2.60.120.200">
    <property type="match status" value="1"/>
</dbReference>
<name>A0A165P544_9AGAM</name>
<dbReference type="CDD" id="cd02181">
    <property type="entry name" value="GH16_fungal_Lam16A_glucanase"/>
    <property type="match status" value="1"/>
</dbReference>
<dbReference type="Pfam" id="PF26113">
    <property type="entry name" value="GH16_XgeA"/>
    <property type="match status" value="1"/>
</dbReference>
<dbReference type="InterPro" id="IPR000757">
    <property type="entry name" value="Beta-glucanase-like"/>
</dbReference>
<feature type="domain" description="GH16" evidence="2">
    <location>
        <begin position="1"/>
        <end position="288"/>
    </location>
</feature>
<dbReference type="PROSITE" id="PS51762">
    <property type="entry name" value="GH16_2"/>
    <property type="match status" value="1"/>
</dbReference>
<dbReference type="PANTHER" id="PTHR10963:SF24">
    <property type="entry name" value="GLYCOSIDASE C21B10.07-RELATED"/>
    <property type="match status" value="1"/>
</dbReference>
<evidence type="ECO:0000313" key="4">
    <source>
        <dbReference type="Proteomes" id="UP000076761"/>
    </source>
</evidence>